<dbReference type="InterPro" id="IPR007235">
    <property type="entry name" value="Glyco_trans_28_C"/>
</dbReference>
<dbReference type="Pfam" id="PF04101">
    <property type="entry name" value="Glyco_tran_28_C"/>
    <property type="match status" value="1"/>
</dbReference>
<dbReference type="AlphaFoldDB" id="A0A1G2NWV6"/>
<feature type="domain" description="Glycosyltransferase family 28 N-terminal" evidence="11">
    <location>
        <begin position="3"/>
        <end position="147"/>
    </location>
</feature>
<dbReference type="UniPathway" id="UPA00219"/>
<dbReference type="GO" id="GO:0051301">
    <property type="term" value="P:cell division"/>
    <property type="evidence" value="ECO:0007669"/>
    <property type="project" value="UniProtKB-KW"/>
</dbReference>
<evidence type="ECO:0000256" key="9">
    <source>
        <dbReference type="ARBA" id="ARBA00023316"/>
    </source>
</evidence>
<name>A0A1G2NWV6_9BACT</name>
<evidence type="ECO:0000256" key="2">
    <source>
        <dbReference type="ARBA" id="ARBA00022618"/>
    </source>
</evidence>
<dbReference type="GO" id="GO:0008360">
    <property type="term" value="P:regulation of cell shape"/>
    <property type="evidence" value="ECO:0007669"/>
    <property type="project" value="UniProtKB-KW"/>
</dbReference>
<evidence type="ECO:0000313" key="13">
    <source>
        <dbReference type="EMBL" id="OHA40523.1"/>
    </source>
</evidence>
<evidence type="ECO:0000256" key="8">
    <source>
        <dbReference type="ARBA" id="ARBA00023306"/>
    </source>
</evidence>
<dbReference type="GO" id="GO:0071555">
    <property type="term" value="P:cell wall organization"/>
    <property type="evidence" value="ECO:0007669"/>
    <property type="project" value="UniProtKB-KW"/>
</dbReference>
<keyword evidence="2 10" id="KW-0132">Cell division</keyword>
<feature type="binding site" evidence="10">
    <location>
        <position position="169"/>
    </location>
    <ligand>
        <name>UDP-N-acetyl-alpha-D-glucosamine</name>
        <dbReference type="ChEBI" id="CHEBI:57705"/>
    </ligand>
</feature>
<evidence type="ECO:0000256" key="3">
    <source>
        <dbReference type="ARBA" id="ARBA00022676"/>
    </source>
</evidence>
<dbReference type="PANTHER" id="PTHR21015:SF22">
    <property type="entry name" value="GLYCOSYLTRANSFERASE"/>
    <property type="match status" value="1"/>
</dbReference>
<dbReference type="GO" id="GO:0051991">
    <property type="term" value="F:UDP-N-acetyl-D-glucosamine:N-acetylmuramoyl-L-alanyl-D-glutamyl-meso-2,6-diaminopimelyl-D-alanyl-D-alanine-diphosphoundecaprenol 4-beta-N-acetylglucosaminlytransferase activity"/>
    <property type="evidence" value="ECO:0007669"/>
    <property type="project" value="RHEA"/>
</dbReference>
<proteinExistence type="inferred from homology"/>
<dbReference type="GO" id="GO:0050511">
    <property type="term" value="F:undecaprenyldiphospho-muramoylpentapeptide beta-N-acetylglucosaminyltransferase activity"/>
    <property type="evidence" value="ECO:0007669"/>
    <property type="project" value="UniProtKB-UniRule"/>
</dbReference>
<feature type="binding site" evidence="10">
    <location>
        <begin position="10"/>
        <end position="12"/>
    </location>
    <ligand>
        <name>UDP-N-acetyl-alpha-D-glucosamine</name>
        <dbReference type="ChEBI" id="CHEBI:57705"/>
    </ligand>
</feature>
<dbReference type="PANTHER" id="PTHR21015">
    <property type="entry name" value="UDP-N-ACETYLGLUCOSAMINE--N-ACETYLMURAMYL-(PENTAPEPTIDE) PYROPHOSPHORYL-UNDECAPRENOL N-ACETYLGLUCOSAMINE TRANSFERASE 1"/>
    <property type="match status" value="1"/>
</dbReference>
<comment type="function">
    <text evidence="10">Cell wall formation. Catalyzes the transfer of a GlcNAc subunit on undecaprenyl-pyrophosphoryl-MurNAc-pentapeptide (lipid intermediate I) to form undecaprenyl-pyrophosphoryl-MurNAc-(pentapeptide)GlcNAc (lipid intermediate II).</text>
</comment>
<organism evidence="13 14">
    <name type="scientific">Candidatus Taylorbacteria bacterium RIFCSPLOWO2_02_FULL_46_40</name>
    <dbReference type="NCBI Taxonomy" id="1802329"/>
    <lineage>
        <taxon>Bacteria</taxon>
        <taxon>Candidatus Tayloriibacteriota</taxon>
    </lineage>
</organism>
<dbReference type="EMBL" id="MHSH01000050">
    <property type="protein sequence ID" value="OHA40523.1"/>
    <property type="molecule type" value="Genomic_DNA"/>
</dbReference>
<dbReference type="GO" id="GO:0009252">
    <property type="term" value="P:peptidoglycan biosynthetic process"/>
    <property type="evidence" value="ECO:0007669"/>
    <property type="project" value="UniProtKB-UniRule"/>
</dbReference>
<evidence type="ECO:0000259" key="11">
    <source>
        <dbReference type="Pfam" id="PF03033"/>
    </source>
</evidence>
<reference evidence="13 14" key="1">
    <citation type="journal article" date="2016" name="Nat. Commun.">
        <title>Thousands of microbial genomes shed light on interconnected biogeochemical processes in an aquifer system.</title>
        <authorList>
            <person name="Anantharaman K."/>
            <person name="Brown C.T."/>
            <person name="Hug L.A."/>
            <person name="Sharon I."/>
            <person name="Castelle C.J."/>
            <person name="Probst A.J."/>
            <person name="Thomas B.C."/>
            <person name="Singh A."/>
            <person name="Wilkins M.J."/>
            <person name="Karaoz U."/>
            <person name="Brodie E.L."/>
            <person name="Williams K.H."/>
            <person name="Hubbard S.S."/>
            <person name="Banfield J.F."/>
        </authorList>
    </citation>
    <scope>NUCLEOTIDE SEQUENCE [LARGE SCALE GENOMIC DNA]</scope>
</reference>
<sequence>MKIVLTGGGSGGHFYPLIAVAQDIQKIAREEKLLGVDVYYFSNAPYNGRMLLENNIKFVKVSAGKRRRYFSLLNYTDMFKTAKGVIKAIFELYKIYPDVVFGKGGYASFPTLFAARFLRIPVVIHESDSVPGRVNLWASKFSEKIAISFSEAGKYFPERKTALTGNPIRNELKAVPPEGAREFFKLEEGAPVVLILGGSQGSETINDALIDVLPDLVQSFEVIHQTGPAKFKLVKDTANLTLMDSNFKTRYHAYEYLANLPLKMAAGAASVAVSRAGSTIFELAAWGLPAILIPISDSNGDHQRQNALAYAKFGACTVIEEANLTKHVLLSEIARIVGNAQMTATMRNNAKNFAKIDAGEKIARALINIALRHEV</sequence>
<keyword evidence="6 10" id="KW-0573">Peptidoglycan synthesis</keyword>
<keyword evidence="9 10" id="KW-0961">Cell wall biogenesis/degradation</keyword>
<evidence type="ECO:0000256" key="10">
    <source>
        <dbReference type="HAMAP-Rule" id="MF_00033"/>
    </source>
</evidence>
<accession>A0A1G2NWV6</accession>
<feature type="domain" description="Glycosyl transferase family 28 C-terminal" evidence="12">
    <location>
        <begin position="192"/>
        <end position="355"/>
    </location>
</feature>
<evidence type="ECO:0000313" key="14">
    <source>
        <dbReference type="Proteomes" id="UP000176429"/>
    </source>
</evidence>
<keyword evidence="7 10" id="KW-0472">Membrane</keyword>
<dbReference type="Pfam" id="PF03033">
    <property type="entry name" value="Glyco_transf_28"/>
    <property type="match status" value="1"/>
</dbReference>
<evidence type="ECO:0000256" key="1">
    <source>
        <dbReference type="ARBA" id="ARBA00022475"/>
    </source>
</evidence>
<evidence type="ECO:0000256" key="5">
    <source>
        <dbReference type="ARBA" id="ARBA00022960"/>
    </source>
</evidence>
<evidence type="ECO:0000256" key="7">
    <source>
        <dbReference type="ARBA" id="ARBA00023136"/>
    </source>
</evidence>
<feature type="binding site" evidence="10">
    <location>
        <position position="303"/>
    </location>
    <ligand>
        <name>UDP-N-acetyl-alpha-D-glucosamine</name>
        <dbReference type="ChEBI" id="CHEBI:57705"/>
    </ligand>
</feature>
<dbReference type="CDD" id="cd03785">
    <property type="entry name" value="GT28_MurG"/>
    <property type="match status" value="1"/>
</dbReference>
<keyword evidence="3 10" id="KW-0328">Glycosyltransferase</keyword>
<evidence type="ECO:0000256" key="4">
    <source>
        <dbReference type="ARBA" id="ARBA00022679"/>
    </source>
</evidence>
<comment type="catalytic activity">
    <reaction evidence="10">
        <text>di-trans,octa-cis-undecaprenyl diphospho-N-acetyl-alpha-D-muramoyl-L-alanyl-D-glutamyl-meso-2,6-diaminopimeloyl-D-alanyl-D-alanine + UDP-N-acetyl-alpha-D-glucosamine = di-trans,octa-cis-undecaprenyl diphospho-[N-acetyl-alpha-D-glucosaminyl-(1-&gt;4)]-N-acetyl-alpha-D-muramoyl-L-alanyl-D-glutamyl-meso-2,6-diaminopimeloyl-D-alanyl-D-alanine + UDP + H(+)</text>
        <dbReference type="Rhea" id="RHEA:31227"/>
        <dbReference type="ChEBI" id="CHEBI:15378"/>
        <dbReference type="ChEBI" id="CHEBI:57705"/>
        <dbReference type="ChEBI" id="CHEBI:58223"/>
        <dbReference type="ChEBI" id="CHEBI:61387"/>
        <dbReference type="ChEBI" id="CHEBI:61388"/>
        <dbReference type="EC" id="2.4.1.227"/>
    </reaction>
</comment>
<keyword evidence="5 10" id="KW-0133">Cell shape</keyword>
<comment type="caution">
    <text evidence="10">Lacks conserved residue(s) required for the propagation of feature annotation.</text>
</comment>
<protein>
    <recommendedName>
        <fullName evidence="10">UDP-N-acetylglucosamine--N-acetylmuramyl-(pentapeptide) pyrophosphoryl-undecaprenol N-acetylglucosamine transferase</fullName>
        <ecNumber evidence="10">2.4.1.227</ecNumber>
    </recommendedName>
    <alternativeName>
        <fullName evidence="10">Undecaprenyl-PP-MurNAc-pentapeptide-UDPGlcNAc GlcNAc transferase</fullName>
    </alternativeName>
</protein>
<dbReference type="InterPro" id="IPR006009">
    <property type="entry name" value="GlcNAc_MurG"/>
</dbReference>
<comment type="subcellular location">
    <subcellularLocation>
        <location evidence="10">Cell membrane</location>
        <topology evidence="10">Peripheral membrane protein</topology>
        <orientation evidence="10">Cytoplasmic side</orientation>
    </subcellularLocation>
</comment>
<evidence type="ECO:0000256" key="6">
    <source>
        <dbReference type="ARBA" id="ARBA00022984"/>
    </source>
</evidence>
<evidence type="ECO:0000259" key="12">
    <source>
        <dbReference type="Pfam" id="PF04101"/>
    </source>
</evidence>
<dbReference type="Gene3D" id="3.40.50.2000">
    <property type="entry name" value="Glycogen Phosphorylase B"/>
    <property type="match status" value="2"/>
</dbReference>
<dbReference type="NCBIfam" id="TIGR01133">
    <property type="entry name" value="murG"/>
    <property type="match status" value="1"/>
</dbReference>
<dbReference type="SUPFAM" id="SSF53756">
    <property type="entry name" value="UDP-Glycosyltransferase/glycogen phosphorylase"/>
    <property type="match status" value="1"/>
</dbReference>
<keyword evidence="4 10" id="KW-0808">Transferase</keyword>
<comment type="similarity">
    <text evidence="10">Belongs to the glycosyltransferase 28 family. MurG subfamily.</text>
</comment>
<dbReference type="Proteomes" id="UP000176429">
    <property type="component" value="Unassembled WGS sequence"/>
</dbReference>
<gene>
    <name evidence="10" type="primary">murG</name>
    <name evidence="13" type="ORF">A3H68_02540</name>
</gene>
<dbReference type="GO" id="GO:0005975">
    <property type="term" value="P:carbohydrate metabolic process"/>
    <property type="evidence" value="ECO:0007669"/>
    <property type="project" value="InterPro"/>
</dbReference>
<keyword evidence="1 10" id="KW-1003">Cell membrane</keyword>
<dbReference type="EC" id="2.4.1.227" evidence="10"/>
<feature type="binding site" evidence="10">
    <location>
        <position position="199"/>
    </location>
    <ligand>
        <name>UDP-N-acetyl-alpha-D-glucosamine</name>
        <dbReference type="ChEBI" id="CHEBI:57705"/>
    </ligand>
</feature>
<comment type="caution">
    <text evidence="13">The sequence shown here is derived from an EMBL/GenBank/DDBJ whole genome shotgun (WGS) entry which is preliminary data.</text>
</comment>
<dbReference type="GO" id="GO:0005886">
    <property type="term" value="C:plasma membrane"/>
    <property type="evidence" value="ECO:0007669"/>
    <property type="project" value="UniProtKB-SubCell"/>
</dbReference>
<keyword evidence="8 10" id="KW-0131">Cell cycle</keyword>
<comment type="pathway">
    <text evidence="10">Cell wall biogenesis; peptidoglycan biosynthesis.</text>
</comment>
<dbReference type="HAMAP" id="MF_00033">
    <property type="entry name" value="MurG"/>
    <property type="match status" value="1"/>
</dbReference>
<dbReference type="InterPro" id="IPR004276">
    <property type="entry name" value="GlycoTrans_28_N"/>
</dbReference>